<dbReference type="SUPFAM" id="SSF53850">
    <property type="entry name" value="Periplasmic binding protein-like II"/>
    <property type="match status" value="1"/>
</dbReference>
<dbReference type="EMBL" id="JAUTIX010000004">
    <property type="protein sequence ID" value="MDP0398842.1"/>
    <property type="molecule type" value="Genomic_DNA"/>
</dbReference>
<evidence type="ECO:0000256" key="2">
    <source>
        <dbReference type="SAM" id="Phobius"/>
    </source>
</evidence>
<dbReference type="InterPro" id="IPR005064">
    <property type="entry name" value="BUG"/>
</dbReference>
<evidence type="ECO:0000313" key="4">
    <source>
        <dbReference type="Proteomes" id="UP001178281"/>
    </source>
</evidence>
<comment type="similarity">
    <text evidence="1">Belongs to the UPF0065 (bug) family.</text>
</comment>
<dbReference type="RefSeq" id="WP_305111608.1">
    <property type="nucleotide sequence ID" value="NZ_JAUTIX010000004.1"/>
</dbReference>
<protein>
    <submittedName>
        <fullName evidence="3">Tripartite tricarboxylate transporter substrate-binding protein</fullName>
    </submittedName>
</protein>
<gene>
    <name evidence="3" type="ORF">Q7X28_12990</name>
</gene>
<evidence type="ECO:0000313" key="3">
    <source>
        <dbReference type="EMBL" id="MDP0398842.1"/>
    </source>
</evidence>
<reference evidence="3" key="1">
    <citation type="submission" date="2023-08" db="EMBL/GenBank/DDBJ databases">
        <title>The draft genome of Tsukamurella strandjordii strain 050030.</title>
        <authorList>
            <person name="Zhao F."/>
            <person name="Feng Y."/>
            <person name="Zong Z."/>
        </authorList>
    </citation>
    <scope>NUCLEOTIDE SEQUENCE</scope>
    <source>
        <strain evidence="3">050030</strain>
    </source>
</reference>
<keyword evidence="2" id="KW-0812">Transmembrane</keyword>
<organism evidence="3 4">
    <name type="scientific">Tsukamurella strandjordii</name>
    <dbReference type="NCBI Taxonomy" id="147577"/>
    <lineage>
        <taxon>Bacteria</taxon>
        <taxon>Bacillati</taxon>
        <taxon>Actinomycetota</taxon>
        <taxon>Actinomycetes</taxon>
        <taxon>Mycobacteriales</taxon>
        <taxon>Tsukamurellaceae</taxon>
        <taxon>Tsukamurella</taxon>
    </lineage>
</organism>
<dbReference type="Pfam" id="PF03401">
    <property type="entry name" value="TctC"/>
    <property type="match status" value="1"/>
</dbReference>
<keyword evidence="2" id="KW-1133">Transmembrane helix</keyword>
<dbReference type="AlphaFoldDB" id="A0AA90SM24"/>
<proteinExistence type="inferred from homology"/>
<dbReference type="InterPro" id="IPR042100">
    <property type="entry name" value="Bug_dom1"/>
</dbReference>
<feature type="transmembrane region" description="Helical" evidence="2">
    <location>
        <begin position="27"/>
        <end position="49"/>
    </location>
</feature>
<name>A0AA90SM24_9ACTN</name>
<dbReference type="PIRSF" id="PIRSF017082">
    <property type="entry name" value="YflP"/>
    <property type="match status" value="1"/>
</dbReference>
<dbReference type="PANTHER" id="PTHR42928">
    <property type="entry name" value="TRICARBOXYLATE-BINDING PROTEIN"/>
    <property type="match status" value="1"/>
</dbReference>
<dbReference type="Gene3D" id="3.40.190.10">
    <property type="entry name" value="Periplasmic binding protein-like II"/>
    <property type="match status" value="1"/>
</dbReference>
<accession>A0AA90SM24</accession>
<dbReference type="Gene3D" id="3.40.190.150">
    <property type="entry name" value="Bordetella uptake gene, domain 1"/>
    <property type="match status" value="1"/>
</dbReference>
<keyword evidence="2" id="KW-0472">Membrane</keyword>
<dbReference type="CDD" id="cd07012">
    <property type="entry name" value="PBP2_Bug_TTT"/>
    <property type="match status" value="1"/>
</dbReference>
<dbReference type="Proteomes" id="UP001178281">
    <property type="component" value="Unassembled WGS sequence"/>
</dbReference>
<sequence>MVEEGEIVAEAVDESGRSKGPPGQRKAFAWAVYLLVVVVVVSAAVYYSFQRGGLTADIRNKATLIAPAGAGGGWDLVMRESQAIMRKDKIATNIQVINVPGAAGTIGLSRLHSMPGRADVAMVGGTGLVAGVQQTKSAVKVSDVTPIARIFEEYDVLVVPANSPYKTVDDLVAAWKSNPQSLPFTGGGSFDQLVMAQFARAAGISPKATTYIPKAGGGEVAQALVTGTAKAAFSGYADLVDQIQTGRLRGLAMAVKDPISGVDLPTLRQLGYEVTLANWRAIFAPPGISSNDVKNIRDVFAEVLRTEDWAEAERRNKWTRSWLDGPELATFIADEDRVVAGLYEELGK</sequence>
<dbReference type="PANTHER" id="PTHR42928:SF3">
    <property type="entry name" value="UPF0065 PROTEIN YFLP"/>
    <property type="match status" value="1"/>
</dbReference>
<evidence type="ECO:0000256" key="1">
    <source>
        <dbReference type="ARBA" id="ARBA00006987"/>
    </source>
</evidence>
<comment type="caution">
    <text evidence="3">The sequence shown here is derived from an EMBL/GenBank/DDBJ whole genome shotgun (WGS) entry which is preliminary data.</text>
</comment>
<keyword evidence="4" id="KW-1185">Reference proteome</keyword>